<dbReference type="PANTHER" id="PTHR43744">
    <property type="entry name" value="ABC TRANSPORTER PERMEASE PROTEIN MG189-RELATED-RELATED"/>
    <property type="match status" value="1"/>
</dbReference>
<feature type="domain" description="ABC transmembrane type-1" evidence="8">
    <location>
        <begin position="73"/>
        <end position="262"/>
    </location>
</feature>
<dbReference type="EMBL" id="JAGRPV010000001">
    <property type="protein sequence ID" value="MDI4647655.1"/>
    <property type="molecule type" value="Genomic_DNA"/>
</dbReference>
<dbReference type="Pfam" id="PF00528">
    <property type="entry name" value="BPD_transp_1"/>
    <property type="match status" value="1"/>
</dbReference>
<keyword evidence="6 7" id="KW-0472">Membrane</keyword>
<feature type="transmembrane region" description="Helical" evidence="7">
    <location>
        <begin position="183"/>
        <end position="208"/>
    </location>
</feature>
<dbReference type="Gene3D" id="1.10.3720.10">
    <property type="entry name" value="MetI-like"/>
    <property type="match status" value="1"/>
</dbReference>
<keyword evidence="4 7" id="KW-0812">Transmembrane</keyword>
<dbReference type="Proteomes" id="UP001161691">
    <property type="component" value="Unassembled WGS sequence"/>
</dbReference>
<evidence type="ECO:0000256" key="6">
    <source>
        <dbReference type="ARBA" id="ARBA00023136"/>
    </source>
</evidence>
<comment type="subcellular location">
    <subcellularLocation>
        <location evidence="1 7">Cell membrane</location>
        <topology evidence="1 7">Multi-pass membrane protein</topology>
    </subcellularLocation>
</comment>
<reference evidence="9" key="1">
    <citation type="submission" date="2023-04" db="EMBL/GenBank/DDBJ databases">
        <title>Comparative genomic analysis of Cohnella hashimotonis sp. nov., isolated from the International Space Station.</title>
        <authorList>
            <person name="Venkateswaran K."/>
            <person name="Simpson A."/>
        </authorList>
    </citation>
    <scope>NUCLEOTIDE SEQUENCE</scope>
    <source>
        <strain evidence="9">F6_2S_P_1</strain>
    </source>
</reference>
<dbReference type="PROSITE" id="PS50928">
    <property type="entry name" value="ABC_TM1"/>
    <property type="match status" value="1"/>
</dbReference>
<keyword evidence="5 7" id="KW-1133">Transmembrane helix</keyword>
<sequence length="277" mass="30657">MGSLLSRGAARTPTYVVVLILSVVMIFPFVWMVSASFKPQEDVFAYPIQWIPKVFKPGNYAELWTTIPFPLYYFNSIKVSVAVTLGQLITCSLAGYAFARLAFPGKNKLFIIYLAAFMIPYQVIMIPQYMVVRSLGLVDSHWSLILLESFSAYGVFLMRQFFTGISMELSEAARIDGSSEFGIFARIILPLAKPGLATLGIFVFASVWNDFQAPLIYLFSDKLKTLPLGLASLNGEFTSETQLIMAGAVLSLIPVVAVFLFLQRYFISGLTVGAVKG</sequence>
<dbReference type="RefSeq" id="WP_282910406.1">
    <property type="nucleotide sequence ID" value="NZ_JAGRPV010000001.1"/>
</dbReference>
<feature type="transmembrane region" description="Helical" evidence="7">
    <location>
        <begin position="110"/>
        <end position="130"/>
    </location>
</feature>
<dbReference type="SUPFAM" id="SSF161098">
    <property type="entry name" value="MetI-like"/>
    <property type="match status" value="1"/>
</dbReference>
<evidence type="ECO:0000256" key="5">
    <source>
        <dbReference type="ARBA" id="ARBA00022989"/>
    </source>
</evidence>
<proteinExistence type="inferred from homology"/>
<evidence type="ECO:0000313" key="10">
    <source>
        <dbReference type="Proteomes" id="UP001161691"/>
    </source>
</evidence>
<protein>
    <submittedName>
        <fullName evidence="9">Carbohydrate ABC transporter permease</fullName>
    </submittedName>
</protein>
<feature type="transmembrane region" description="Helical" evidence="7">
    <location>
        <begin position="79"/>
        <end position="98"/>
    </location>
</feature>
<evidence type="ECO:0000259" key="8">
    <source>
        <dbReference type="PROSITE" id="PS50928"/>
    </source>
</evidence>
<evidence type="ECO:0000256" key="1">
    <source>
        <dbReference type="ARBA" id="ARBA00004651"/>
    </source>
</evidence>
<comment type="similarity">
    <text evidence="7">Belongs to the binding-protein-dependent transport system permease family.</text>
</comment>
<comment type="caution">
    <text evidence="9">The sequence shown here is derived from an EMBL/GenBank/DDBJ whole genome shotgun (WGS) entry which is preliminary data.</text>
</comment>
<dbReference type="PANTHER" id="PTHR43744:SF12">
    <property type="entry name" value="ABC TRANSPORTER PERMEASE PROTEIN MG189-RELATED"/>
    <property type="match status" value="1"/>
</dbReference>
<evidence type="ECO:0000256" key="7">
    <source>
        <dbReference type="RuleBase" id="RU363032"/>
    </source>
</evidence>
<evidence type="ECO:0000256" key="4">
    <source>
        <dbReference type="ARBA" id="ARBA00022692"/>
    </source>
</evidence>
<evidence type="ECO:0000313" key="9">
    <source>
        <dbReference type="EMBL" id="MDI4647655.1"/>
    </source>
</evidence>
<evidence type="ECO:0000256" key="2">
    <source>
        <dbReference type="ARBA" id="ARBA00022448"/>
    </source>
</evidence>
<keyword evidence="3" id="KW-1003">Cell membrane</keyword>
<dbReference type="CDD" id="cd06261">
    <property type="entry name" value="TM_PBP2"/>
    <property type="match status" value="1"/>
</dbReference>
<keyword evidence="2 7" id="KW-0813">Transport</keyword>
<organism evidence="9 10">
    <name type="scientific">Cohnella hashimotonis</name>
    <dbReference type="NCBI Taxonomy" id="2826895"/>
    <lineage>
        <taxon>Bacteria</taxon>
        <taxon>Bacillati</taxon>
        <taxon>Bacillota</taxon>
        <taxon>Bacilli</taxon>
        <taxon>Bacillales</taxon>
        <taxon>Paenibacillaceae</taxon>
        <taxon>Cohnella</taxon>
    </lineage>
</organism>
<evidence type="ECO:0000256" key="3">
    <source>
        <dbReference type="ARBA" id="ARBA00022475"/>
    </source>
</evidence>
<feature type="transmembrane region" description="Helical" evidence="7">
    <location>
        <begin position="12"/>
        <end position="33"/>
    </location>
</feature>
<name>A0ABT6TLG3_9BACL</name>
<keyword evidence="10" id="KW-1185">Reference proteome</keyword>
<feature type="transmembrane region" description="Helical" evidence="7">
    <location>
        <begin position="142"/>
        <end position="162"/>
    </location>
</feature>
<accession>A0ABT6TLG3</accession>
<feature type="transmembrane region" description="Helical" evidence="7">
    <location>
        <begin position="243"/>
        <end position="262"/>
    </location>
</feature>
<gene>
    <name evidence="9" type="ORF">KB449_22075</name>
</gene>
<dbReference type="InterPro" id="IPR035906">
    <property type="entry name" value="MetI-like_sf"/>
</dbReference>
<dbReference type="InterPro" id="IPR000515">
    <property type="entry name" value="MetI-like"/>
</dbReference>